<evidence type="ECO:0000256" key="5">
    <source>
        <dbReference type="ARBA" id="ARBA00022801"/>
    </source>
</evidence>
<feature type="transmembrane region" description="Helical" evidence="9">
    <location>
        <begin position="99"/>
        <end position="116"/>
    </location>
</feature>
<evidence type="ECO:0000313" key="11">
    <source>
        <dbReference type="EMBL" id="KAL2854193.1"/>
    </source>
</evidence>
<feature type="transmembrane region" description="Helical" evidence="9">
    <location>
        <begin position="454"/>
        <end position="473"/>
    </location>
</feature>
<dbReference type="Gene3D" id="3.40.50.1820">
    <property type="entry name" value="alpha/beta hydrolase"/>
    <property type="match status" value="1"/>
</dbReference>
<keyword evidence="7 9" id="KW-0472">Membrane</keyword>
<feature type="transmembrane region" description="Helical" evidence="9">
    <location>
        <begin position="384"/>
        <end position="404"/>
    </location>
</feature>
<accession>A0ABR4KPI5</accession>
<evidence type="ECO:0000256" key="4">
    <source>
        <dbReference type="ARBA" id="ARBA00022692"/>
    </source>
</evidence>
<evidence type="ECO:0000256" key="3">
    <source>
        <dbReference type="ARBA" id="ARBA00022448"/>
    </source>
</evidence>
<evidence type="ECO:0000256" key="7">
    <source>
        <dbReference type="ARBA" id="ARBA00023136"/>
    </source>
</evidence>
<feature type="transmembrane region" description="Helical" evidence="9">
    <location>
        <begin position="123"/>
        <end position="140"/>
    </location>
</feature>
<name>A0ABR4KPI5_9EURO</name>
<reference evidence="11 12" key="1">
    <citation type="submission" date="2024-07" db="EMBL/GenBank/DDBJ databases">
        <title>Section-level genome sequencing and comparative genomics of Aspergillus sections Usti and Cavernicolus.</title>
        <authorList>
            <consortium name="Lawrence Berkeley National Laboratory"/>
            <person name="Nybo J.L."/>
            <person name="Vesth T.C."/>
            <person name="Theobald S."/>
            <person name="Frisvad J.C."/>
            <person name="Larsen T.O."/>
            <person name="Kjaerboelling I."/>
            <person name="Rothschild-Mancinelli K."/>
            <person name="Lyhne E.K."/>
            <person name="Kogle M.E."/>
            <person name="Barry K."/>
            <person name="Clum A."/>
            <person name="Na H."/>
            <person name="Ledsgaard L."/>
            <person name="Lin J."/>
            <person name="Lipzen A."/>
            <person name="Kuo A."/>
            <person name="Riley R."/>
            <person name="Mondo S."/>
            <person name="LaButti K."/>
            <person name="Haridas S."/>
            <person name="Pangalinan J."/>
            <person name="Salamov A.A."/>
            <person name="Simmons B.A."/>
            <person name="Magnuson J.K."/>
            <person name="Chen J."/>
            <person name="Drula E."/>
            <person name="Henrissat B."/>
            <person name="Wiebenga A."/>
            <person name="Lubbers R.J."/>
            <person name="Gomes A.C."/>
            <person name="Macurrencykelacurrency M.R."/>
            <person name="Stajich J."/>
            <person name="Grigoriev I.V."/>
            <person name="Mortensen U.H."/>
            <person name="De vries R.P."/>
            <person name="Baker S.E."/>
            <person name="Andersen M.R."/>
        </authorList>
    </citation>
    <scope>NUCLEOTIDE SEQUENCE [LARGE SCALE GENOMIC DNA]</scope>
    <source>
        <strain evidence="11 12">CBS 756.74</strain>
    </source>
</reference>
<comment type="caution">
    <text evidence="11">The sequence shown here is derived from an EMBL/GenBank/DDBJ whole genome shotgun (WGS) entry which is preliminary data.</text>
</comment>
<keyword evidence="4 9" id="KW-0812">Transmembrane</keyword>
<dbReference type="SUPFAM" id="SSF103473">
    <property type="entry name" value="MFS general substrate transporter"/>
    <property type="match status" value="1"/>
</dbReference>
<gene>
    <name evidence="11" type="ORF">BJX68DRAFT_264931</name>
</gene>
<sequence>MASVNDTTGKDPATVAKPSSDSSSTEQTTRRRFFQWHEPGTSKAEKWLIFKLDWFLLSFSCLCFFVKQLDQNNVTNAYASGLAADLGFGPGNELSWMNTYFNAAVIIGGPFSNLILTVVRPRFWLPFCLFTWSFFVLFLYKCTSAHQFYALRFCIGLFESAAWPGVQYVLGCWYTKSEIARRSGLFVMSGVLGQMFSGYLQSALYSGMEGRGGMPAYRWLFIFDFIIAVPVAIYGLVFYPDTPETTTAFYLNEWERKRAIERMEQDGRAPKMKFDWTIIRRILGAWQLYVFAIAYSLWTLTCGSYVMQYFTLWLKATGDYSIPQINSIPTSLGAVNFVFMMSTGYAIDMLGPKRRGAVCAAVGCLLIFCYAVMVVWDVPDRLKMAAFILAGCYGCYTPILAGWCNSVCGGDQQLRAFVLAFMVSLGQAVVIPFQQLQFPSGQAPEFKETHGWPSGLAFVIALTIFTGVGIDASQRIAERWNKRGTENSDVENELRRNYKLAAPSAPNLSCNHICDKMVSYITINNATLAYRLAGPDDPGTPLIITLHGGRGFGDHTSDSQAFSPLSQDRYRILSFDYRGHGLSSRTGPYTFAQLVDDIEALRVHFSSDKPIVLIAGSFGGFLAQQYAITYPQNVSHLILRGTAPSHHHESEALSTLSKRLHRAPGMSIAMLRDKIFGSFIDDTEFRLVMHAAAPLYVDAANFDADSALERARAMVLNAVAHNDLYSESEKYFDYRSSLDKITAKTLVIVGAEDWICPPKQSEIIAGVVPGAKLIVLPGAGHSVHLEKNAEVLGVIRGFLGA</sequence>
<evidence type="ECO:0000256" key="2">
    <source>
        <dbReference type="ARBA" id="ARBA00010088"/>
    </source>
</evidence>
<organism evidence="11 12">
    <name type="scientific">Aspergillus pseudodeflectus</name>
    <dbReference type="NCBI Taxonomy" id="176178"/>
    <lineage>
        <taxon>Eukaryota</taxon>
        <taxon>Fungi</taxon>
        <taxon>Dikarya</taxon>
        <taxon>Ascomycota</taxon>
        <taxon>Pezizomycotina</taxon>
        <taxon>Eurotiomycetes</taxon>
        <taxon>Eurotiomycetidae</taxon>
        <taxon>Eurotiales</taxon>
        <taxon>Aspergillaceae</taxon>
        <taxon>Aspergillus</taxon>
        <taxon>Aspergillus subgen. Nidulantes</taxon>
    </lineage>
</organism>
<dbReference type="InterPro" id="IPR011701">
    <property type="entry name" value="MFS"/>
</dbReference>
<evidence type="ECO:0000256" key="1">
    <source>
        <dbReference type="ARBA" id="ARBA00004141"/>
    </source>
</evidence>
<evidence type="ECO:0000256" key="6">
    <source>
        <dbReference type="ARBA" id="ARBA00022989"/>
    </source>
</evidence>
<evidence type="ECO:0000256" key="9">
    <source>
        <dbReference type="SAM" id="Phobius"/>
    </source>
</evidence>
<keyword evidence="12" id="KW-1185">Reference proteome</keyword>
<dbReference type="GeneID" id="98160254"/>
<dbReference type="InterPro" id="IPR029058">
    <property type="entry name" value="AB_hydrolase_fold"/>
</dbReference>
<dbReference type="Proteomes" id="UP001610444">
    <property type="component" value="Unassembled WGS sequence"/>
</dbReference>
<dbReference type="PRINTS" id="PR00793">
    <property type="entry name" value="PROAMNOPTASE"/>
</dbReference>
<dbReference type="InterPro" id="IPR036259">
    <property type="entry name" value="MFS_trans_sf"/>
</dbReference>
<feature type="compositionally biased region" description="Polar residues" evidence="8">
    <location>
        <begin position="17"/>
        <end position="27"/>
    </location>
</feature>
<protein>
    <submittedName>
        <fullName evidence="11">Alpha/beta-hydrolase</fullName>
    </submittedName>
</protein>
<dbReference type="InterPro" id="IPR000073">
    <property type="entry name" value="AB_hydrolase_1"/>
</dbReference>
<dbReference type="EMBL" id="JBFXLR010000012">
    <property type="protein sequence ID" value="KAL2854193.1"/>
    <property type="molecule type" value="Genomic_DNA"/>
</dbReference>
<dbReference type="PANTHER" id="PTHR43791:SF39">
    <property type="entry name" value="TRANSPORTER LIZ1_SEO1, PUTATIVE (AFU_ORTHOLOGUE AFUA_3G00980)-RELATED"/>
    <property type="match status" value="1"/>
</dbReference>
<dbReference type="InterPro" id="IPR002410">
    <property type="entry name" value="Peptidase_S33"/>
</dbReference>
<comment type="subcellular location">
    <subcellularLocation>
        <location evidence="1">Membrane</location>
        <topology evidence="1">Multi-pass membrane protein</topology>
    </subcellularLocation>
</comment>
<feature type="transmembrane region" description="Helical" evidence="9">
    <location>
        <begin position="359"/>
        <end position="378"/>
    </location>
</feature>
<dbReference type="SUPFAM" id="SSF53474">
    <property type="entry name" value="alpha/beta-Hydrolases"/>
    <property type="match status" value="1"/>
</dbReference>
<feature type="transmembrane region" description="Helical" evidence="9">
    <location>
        <begin position="416"/>
        <end position="434"/>
    </location>
</feature>
<proteinExistence type="inferred from homology"/>
<evidence type="ECO:0000259" key="10">
    <source>
        <dbReference type="Pfam" id="PF00561"/>
    </source>
</evidence>
<keyword evidence="6 9" id="KW-1133">Transmembrane helix</keyword>
<comment type="similarity">
    <text evidence="2">Belongs to the peptidase S33 family.</text>
</comment>
<feature type="domain" description="AB hydrolase-1" evidence="10">
    <location>
        <begin position="541"/>
        <end position="787"/>
    </location>
</feature>
<evidence type="ECO:0000313" key="12">
    <source>
        <dbReference type="Proteomes" id="UP001610444"/>
    </source>
</evidence>
<feature type="transmembrane region" description="Helical" evidence="9">
    <location>
        <begin position="288"/>
        <end position="307"/>
    </location>
</feature>
<dbReference type="Pfam" id="PF00561">
    <property type="entry name" value="Abhydrolase_1"/>
    <property type="match status" value="1"/>
</dbReference>
<keyword evidence="5" id="KW-0378">Hydrolase</keyword>
<dbReference type="RefSeq" id="XP_070901358.1">
    <property type="nucleotide sequence ID" value="XM_071045090.1"/>
</dbReference>
<feature type="transmembrane region" description="Helical" evidence="9">
    <location>
        <begin position="216"/>
        <end position="239"/>
    </location>
</feature>
<dbReference type="PRINTS" id="PR00111">
    <property type="entry name" value="ABHYDROLASE"/>
</dbReference>
<dbReference type="Pfam" id="PF07690">
    <property type="entry name" value="MFS_1"/>
    <property type="match status" value="1"/>
</dbReference>
<feature type="transmembrane region" description="Helical" evidence="9">
    <location>
        <begin position="327"/>
        <end position="347"/>
    </location>
</feature>
<dbReference type="PANTHER" id="PTHR43791">
    <property type="entry name" value="PERMEASE-RELATED"/>
    <property type="match status" value="1"/>
</dbReference>
<keyword evidence="3" id="KW-0813">Transport</keyword>
<evidence type="ECO:0000256" key="8">
    <source>
        <dbReference type="SAM" id="MobiDB-lite"/>
    </source>
</evidence>
<feature type="region of interest" description="Disordered" evidence="8">
    <location>
        <begin position="1"/>
        <end position="28"/>
    </location>
</feature>
<feature type="transmembrane region" description="Helical" evidence="9">
    <location>
        <begin position="185"/>
        <end position="204"/>
    </location>
</feature>
<dbReference type="Gene3D" id="1.20.1250.20">
    <property type="entry name" value="MFS general substrate transporter like domains"/>
    <property type="match status" value="1"/>
</dbReference>